<evidence type="ECO:0000313" key="14">
    <source>
        <dbReference type="Proteomes" id="UP000598196"/>
    </source>
</evidence>
<gene>
    <name evidence="13" type="ORF">GCM10010991_29680</name>
</gene>
<feature type="transmembrane region" description="Helical" evidence="11">
    <location>
        <begin position="27"/>
        <end position="48"/>
    </location>
</feature>
<evidence type="ECO:0000313" key="13">
    <source>
        <dbReference type="EMBL" id="GGO36173.1"/>
    </source>
</evidence>
<dbReference type="GO" id="GO:0000155">
    <property type="term" value="F:phosphorelay sensor kinase activity"/>
    <property type="evidence" value="ECO:0007669"/>
    <property type="project" value="InterPro"/>
</dbReference>
<evidence type="ECO:0000256" key="1">
    <source>
        <dbReference type="ARBA" id="ARBA00000085"/>
    </source>
</evidence>
<keyword evidence="3" id="KW-0597">Phosphoprotein</keyword>
<evidence type="ECO:0000256" key="11">
    <source>
        <dbReference type="SAM" id="Phobius"/>
    </source>
</evidence>
<dbReference type="Pfam" id="PF00512">
    <property type="entry name" value="HisKA"/>
    <property type="match status" value="1"/>
</dbReference>
<evidence type="ECO:0000256" key="7">
    <source>
        <dbReference type="ARBA" id="ARBA00022840"/>
    </source>
</evidence>
<keyword evidence="14" id="KW-1185">Reference proteome</keyword>
<comment type="catalytic activity">
    <reaction evidence="1">
        <text>ATP + protein L-histidine = ADP + protein N-phospho-L-histidine.</text>
        <dbReference type="EC" id="2.7.13.3"/>
    </reaction>
</comment>
<dbReference type="Gene3D" id="1.10.287.130">
    <property type="match status" value="1"/>
</dbReference>
<dbReference type="PANTHER" id="PTHR43065">
    <property type="entry name" value="SENSOR HISTIDINE KINASE"/>
    <property type="match status" value="1"/>
</dbReference>
<organism evidence="13 14">
    <name type="scientific">Gemmobacter aquaticus</name>
    <dbReference type="NCBI Taxonomy" id="490185"/>
    <lineage>
        <taxon>Bacteria</taxon>
        <taxon>Pseudomonadati</taxon>
        <taxon>Pseudomonadota</taxon>
        <taxon>Alphaproteobacteria</taxon>
        <taxon>Rhodobacterales</taxon>
        <taxon>Paracoccaceae</taxon>
        <taxon>Gemmobacter</taxon>
    </lineage>
</organism>
<dbReference type="Proteomes" id="UP000598196">
    <property type="component" value="Unassembled WGS sequence"/>
</dbReference>
<keyword evidence="7" id="KW-0067">ATP-binding</keyword>
<protein>
    <recommendedName>
        <fullName evidence="2">histidine kinase</fullName>
        <ecNumber evidence="2">2.7.13.3</ecNumber>
    </recommendedName>
</protein>
<evidence type="ECO:0000256" key="3">
    <source>
        <dbReference type="ARBA" id="ARBA00022553"/>
    </source>
</evidence>
<dbReference type="SUPFAM" id="SSF47384">
    <property type="entry name" value="Homodimeric domain of signal transducing histidine kinase"/>
    <property type="match status" value="1"/>
</dbReference>
<dbReference type="PANTHER" id="PTHR43065:SF10">
    <property type="entry name" value="PEROXIDE STRESS-ACTIVATED HISTIDINE KINASE MAK3"/>
    <property type="match status" value="1"/>
</dbReference>
<dbReference type="InterPro" id="IPR005467">
    <property type="entry name" value="His_kinase_dom"/>
</dbReference>
<evidence type="ECO:0000256" key="8">
    <source>
        <dbReference type="ARBA" id="ARBA00023012"/>
    </source>
</evidence>
<keyword evidence="8" id="KW-0902">Two-component regulatory system</keyword>
<dbReference type="InterPro" id="IPR004358">
    <property type="entry name" value="Sig_transdc_His_kin-like_C"/>
</dbReference>
<dbReference type="InterPro" id="IPR036097">
    <property type="entry name" value="HisK_dim/P_sf"/>
</dbReference>
<evidence type="ECO:0000256" key="9">
    <source>
        <dbReference type="SAM" id="Coils"/>
    </source>
</evidence>
<proteinExistence type="predicted"/>
<dbReference type="Gene3D" id="3.30.565.10">
    <property type="entry name" value="Histidine kinase-like ATPase, C-terminal domain"/>
    <property type="match status" value="1"/>
</dbReference>
<dbReference type="PROSITE" id="PS50109">
    <property type="entry name" value="HIS_KIN"/>
    <property type="match status" value="1"/>
</dbReference>
<evidence type="ECO:0000256" key="2">
    <source>
        <dbReference type="ARBA" id="ARBA00012438"/>
    </source>
</evidence>
<keyword evidence="11" id="KW-1133">Transmembrane helix</keyword>
<keyword evidence="4" id="KW-0808">Transferase</keyword>
<evidence type="ECO:0000256" key="5">
    <source>
        <dbReference type="ARBA" id="ARBA00022741"/>
    </source>
</evidence>
<dbReference type="SUPFAM" id="SSF55874">
    <property type="entry name" value="ATPase domain of HSP90 chaperone/DNA topoisomerase II/histidine kinase"/>
    <property type="match status" value="1"/>
</dbReference>
<feature type="transmembrane region" description="Helical" evidence="11">
    <location>
        <begin position="173"/>
        <end position="196"/>
    </location>
</feature>
<dbReference type="InterPro" id="IPR036890">
    <property type="entry name" value="HATPase_C_sf"/>
</dbReference>
<dbReference type="GO" id="GO:0005524">
    <property type="term" value="F:ATP binding"/>
    <property type="evidence" value="ECO:0007669"/>
    <property type="project" value="UniProtKB-KW"/>
</dbReference>
<dbReference type="CDD" id="cd00075">
    <property type="entry name" value="HATPase"/>
    <property type="match status" value="1"/>
</dbReference>
<comment type="caution">
    <text evidence="13">The sequence shown here is derived from an EMBL/GenBank/DDBJ whole genome shotgun (WGS) entry which is preliminary data.</text>
</comment>
<dbReference type="EC" id="2.7.13.3" evidence="2"/>
<evidence type="ECO:0000256" key="6">
    <source>
        <dbReference type="ARBA" id="ARBA00022777"/>
    </source>
</evidence>
<dbReference type="SMART" id="SM00388">
    <property type="entry name" value="HisKA"/>
    <property type="match status" value="1"/>
</dbReference>
<dbReference type="InterPro" id="IPR003661">
    <property type="entry name" value="HisK_dim/P_dom"/>
</dbReference>
<evidence type="ECO:0000259" key="12">
    <source>
        <dbReference type="PROSITE" id="PS50109"/>
    </source>
</evidence>
<feature type="coiled-coil region" evidence="9">
    <location>
        <begin position="234"/>
        <end position="261"/>
    </location>
</feature>
<reference evidence="13 14" key="1">
    <citation type="journal article" date="2014" name="Int. J. Syst. Evol. Microbiol.">
        <title>Complete genome sequence of Corynebacterium casei LMG S-19264T (=DSM 44701T), isolated from a smear-ripened cheese.</title>
        <authorList>
            <consortium name="US DOE Joint Genome Institute (JGI-PGF)"/>
            <person name="Walter F."/>
            <person name="Albersmeier A."/>
            <person name="Kalinowski J."/>
            <person name="Ruckert C."/>
        </authorList>
    </citation>
    <scope>NUCLEOTIDE SEQUENCE [LARGE SCALE GENOMIC DNA]</scope>
    <source>
        <strain evidence="13 14">CGMCC 1.7029</strain>
    </source>
</reference>
<name>A0A917YLZ9_9RHOB</name>
<feature type="domain" description="Histidine kinase" evidence="12">
    <location>
        <begin position="267"/>
        <end position="476"/>
    </location>
</feature>
<keyword evidence="9" id="KW-0175">Coiled coil</keyword>
<dbReference type="InterPro" id="IPR003594">
    <property type="entry name" value="HATPase_dom"/>
</dbReference>
<feature type="region of interest" description="Disordered" evidence="10">
    <location>
        <begin position="473"/>
        <end position="496"/>
    </location>
</feature>
<sequence length="496" mass="53579">MPEVKREGDKTVRRFAARILNTLSGRFLLLTVAFVMLAELLILVPSVARFRLDYLQLRLEKAQIASLAVEASNDMVSADLERELLANAGVFNVVLRRDEVRQLVLSSPIPEPVAATYDLRMAGPFDLIQGAATALLDGGDPVIRVIGQPVQQAGLLIEVTLKQGPMRREMVDYALRILFMSALISVITAAMLFLAVRQLMVLPIRRVVRHMQAYAGAPEDARLVITPTARVVELRDAEQALARMQTELISALRQKERLAQLGGAVAKIAHDLRNILTSAQLFADRIEQSADPGVARAAPKLIGSISRAVNLCESTLAFGKAEEHPPRLNRFALRPVMEDVAEGEGLSPVSDPSCLIDVAPGLMIRADAEQLHRVLSNLVRNARQAIDATGRSGTIELSAGETDADWWIRVGDTGPGLPPKAREHLFQAFQGSVRKGGTGLGLAISAELIRGHGGRLELVRSDAEGTEFIIHLPKSSGPGLGESATEAEPGSFALDG</sequence>
<keyword evidence="11" id="KW-0472">Membrane</keyword>
<keyword evidence="11" id="KW-0812">Transmembrane</keyword>
<evidence type="ECO:0000256" key="4">
    <source>
        <dbReference type="ARBA" id="ARBA00022679"/>
    </source>
</evidence>
<accession>A0A917YLZ9</accession>
<dbReference type="EMBL" id="BMLP01000007">
    <property type="protein sequence ID" value="GGO36173.1"/>
    <property type="molecule type" value="Genomic_DNA"/>
</dbReference>
<dbReference type="AlphaFoldDB" id="A0A917YLZ9"/>
<dbReference type="Pfam" id="PF02518">
    <property type="entry name" value="HATPase_c"/>
    <property type="match status" value="1"/>
</dbReference>
<keyword evidence="5" id="KW-0547">Nucleotide-binding</keyword>
<keyword evidence="6" id="KW-0418">Kinase</keyword>
<dbReference type="PRINTS" id="PR00344">
    <property type="entry name" value="BCTRLSENSOR"/>
</dbReference>
<evidence type="ECO:0000256" key="10">
    <source>
        <dbReference type="SAM" id="MobiDB-lite"/>
    </source>
</evidence>
<dbReference type="SMART" id="SM00387">
    <property type="entry name" value="HATPase_c"/>
    <property type="match status" value="1"/>
</dbReference>